<dbReference type="STRING" id="716816.BST96_02610"/>
<dbReference type="GO" id="GO:0006707">
    <property type="term" value="P:cholesterol catabolic process"/>
    <property type="evidence" value="ECO:0007669"/>
    <property type="project" value="TreeGrafter"/>
</dbReference>
<dbReference type="GO" id="GO:0005506">
    <property type="term" value="F:iron ion binding"/>
    <property type="evidence" value="ECO:0007669"/>
    <property type="project" value="InterPro"/>
</dbReference>
<evidence type="ECO:0000256" key="3">
    <source>
        <dbReference type="ARBA" id="ARBA00022723"/>
    </source>
</evidence>
<evidence type="ECO:0000313" key="9">
    <source>
        <dbReference type="Proteomes" id="UP000193450"/>
    </source>
</evidence>
<evidence type="ECO:0000256" key="6">
    <source>
        <dbReference type="ARBA" id="ARBA00023033"/>
    </source>
</evidence>
<dbReference type="PANTHER" id="PTHR46696">
    <property type="entry name" value="P450, PUTATIVE (EUROFUNG)-RELATED"/>
    <property type="match status" value="1"/>
</dbReference>
<evidence type="ECO:0000256" key="4">
    <source>
        <dbReference type="ARBA" id="ARBA00023002"/>
    </source>
</evidence>
<reference evidence="8 9" key="1">
    <citation type="submission" date="2016-11" db="EMBL/GenBank/DDBJ databases">
        <title>Trade-off between light-utilization and light-protection in marine flavobacteria.</title>
        <authorList>
            <person name="Kumagai Y."/>
        </authorList>
    </citation>
    <scope>NUCLEOTIDE SEQUENCE [LARGE SCALE GENOMIC DNA]</scope>
    <source>
        <strain evidence="8 9">NBRC 107125</strain>
    </source>
</reference>
<dbReference type="Gene3D" id="1.10.630.10">
    <property type="entry name" value="Cytochrome P450"/>
    <property type="match status" value="1"/>
</dbReference>
<dbReference type="PROSITE" id="PS00086">
    <property type="entry name" value="CYTOCHROME_P450"/>
    <property type="match status" value="1"/>
</dbReference>
<protein>
    <submittedName>
        <fullName evidence="8">Cytochrome</fullName>
    </submittedName>
</protein>
<dbReference type="Pfam" id="PF00067">
    <property type="entry name" value="p450"/>
    <property type="match status" value="1"/>
</dbReference>
<keyword evidence="9" id="KW-1185">Reference proteome</keyword>
<evidence type="ECO:0000256" key="1">
    <source>
        <dbReference type="ARBA" id="ARBA00010617"/>
    </source>
</evidence>
<dbReference type="OrthoDB" id="7052847at2"/>
<proteinExistence type="inferred from homology"/>
<dbReference type="InterPro" id="IPR036396">
    <property type="entry name" value="Cyt_P450_sf"/>
</dbReference>
<dbReference type="SUPFAM" id="SSF48264">
    <property type="entry name" value="Cytochrome P450"/>
    <property type="match status" value="1"/>
</dbReference>
<dbReference type="PRINTS" id="PR00385">
    <property type="entry name" value="P450"/>
</dbReference>
<evidence type="ECO:0000256" key="5">
    <source>
        <dbReference type="ARBA" id="ARBA00023004"/>
    </source>
</evidence>
<evidence type="ECO:0000256" key="2">
    <source>
        <dbReference type="ARBA" id="ARBA00022617"/>
    </source>
</evidence>
<sequence>MIMTKVEELTNPALFADEDRLHKLFTALRKDTPVCRVEPEEYRPFWAVTRYETIKDIELDNEQFLSNPRSILRPTEVEQAALKAFGTVNALEMLVNMDGERHKKMRRIGQNWFSPKNISNLRGNVEQLAKTMVNQMASLGSECDFAADIAMYYPLRVLMATLGIPDEDEAFILKLTQQLFGGEDEDMARTDGEETGAATRNEVLRDFHTYFGKLIEEKRANPKDDLATVIATAEVDGEAISHLEAISYYVLTATAGHDTTSHTLAGGMRALIENPDQLRLLQDNPDLIPAAVDEMLRWVTPVKSFVRTAKDDCEVEGVKIKAGESLALYYPSANRDESIFDEPFTFDVTRKPNRHLAFGFGPHVCLGMHLAKMELVSFFQELLPRLDSIELAGEPQVAKAIFVTGLKKLPIKFTMS</sequence>
<comment type="similarity">
    <text evidence="1 7">Belongs to the cytochrome P450 family.</text>
</comment>
<dbReference type="CDD" id="cd11033">
    <property type="entry name" value="CYP142-like"/>
    <property type="match status" value="1"/>
</dbReference>
<keyword evidence="6 7" id="KW-0503">Monooxygenase</keyword>
<evidence type="ECO:0000256" key="7">
    <source>
        <dbReference type="RuleBase" id="RU000461"/>
    </source>
</evidence>
<organism evidence="8 9">
    <name type="scientific">Oceanicoccus sagamiensis</name>
    <dbReference type="NCBI Taxonomy" id="716816"/>
    <lineage>
        <taxon>Bacteria</taxon>
        <taxon>Pseudomonadati</taxon>
        <taxon>Pseudomonadota</taxon>
        <taxon>Gammaproteobacteria</taxon>
        <taxon>Cellvibrionales</taxon>
        <taxon>Spongiibacteraceae</taxon>
        <taxon>Oceanicoccus</taxon>
    </lineage>
</organism>
<name>A0A1X9NAZ8_9GAMM</name>
<keyword evidence="3 7" id="KW-0479">Metal-binding</keyword>
<keyword evidence="2 7" id="KW-0349">Heme</keyword>
<dbReference type="InterPro" id="IPR002397">
    <property type="entry name" value="Cyt_P450_B"/>
</dbReference>
<dbReference type="GO" id="GO:0036199">
    <property type="term" value="F:cholest-4-en-3-one 26-monooxygenase activity"/>
    <property type="evidence" value="ECO:0007669"/>
    <property type="project" value="TreeGrafter"/>
</dbReference>
<dbReference type="PANTHER" id="PTHR46696:SF4">
    <property type="entry name" value="BIOTIN BIOSYNTHESIS CYTOCHROME P450"/>
    <property type="match status" value="1"/>
</dbReference>
<dbReference type="InterPro" id="IPR001128">
    <property type="entry name" value="Cyt_P450"/>
</dbReference>
<dbReference type="InterPro" id="IPR017972">
    <property type="entry name" value="Cyt_P450_CS"/>
</dbReference>
<dbReference type="GO" id="GO:0020037">
    <property type="term" value="F:heme binding"/>
    <property type="evidence" value="ECO:0007669"/>
    <property type="project" value="InterPro"/>
</dbReference>
<dbReference type="FunFam" id="1.10.630.10:FF:000018">
    <property type="entry name" value="Cytochrome P450 monooxygenase"/>
    <property type="match status" value="1"/>
</dbReference>
<dbReference type="AlphaFoldDB" id="A0A1X9NAZ8"/>
<dbReference type="EMBL" id="CP019343">
    <property type="protein sequence ID" value="ARN73095.1"/>
    <property type="molecule type" value="Genomic_DNA"/>
</dbReference>
<dbReference type="PRINTS" id="PR00359">
    <property type="entry name" value="BP450"/>
</dbReference>
<dbReference type="Proteomes" id="UP000193450">
    <property type="component" value="Chromosome"/>
</dbReference>
<keyword evidence="5 7" id="KW-0408">Iron</keyword>
<keyword evidence="4 7" id="KW-0560">Oxidoreductase</keyword>
<dbReference type="KEGG" id="osg:BST96_02610"/>
<accession>A0A1X9NAZ8</accession>
<dbReference type="GO" id="GO:0008395">
    <property type="term" value="F:steroid hydroxylase activity"/>
    <property type="evidence" value="ECO:0007669"/>
    <property type="project" value="TreeGrafter"/>
</dbReference>
<evidence type="ECO:0000313" key="8">
    <source>
        <dbReference type="EMBL" id="ARN73095.1"/>
    </source>
</evidence>
<gene>
    <name evidence="8" type="ORF">BST96_02610</name>
</gene>